<sequence length="533" mass="61749">MDDTEISQLSCEDFHTLITNILEDPRCHDSTCPDDGEILNSHLIIYFKVIVCNLHSPHIFPETQSRDRKTLEKIVMRYSVRLINSPFFVLNNAFILSKILSMLGVPSLDVHLKCFLICVLKALLQREDKYLANQASHDTRGVLMTYLDDLGFKRILFQAILDSRTDAKVLHFLQDLLLAVIRLEAFLLEDLTLINNAYLERLIDFKEFNLKQSLYNEEVNEQNELFEDEYLYEWDDVNYIVFRILLVLNEQFVIKFYQLEKAEKPHFINSVFKFVISHSQNNFPELLIYYFNREQSHFIKILILKFLYLMFTTSFTVDYFYINDLKILIDIFIRELLDLSTEQEPLINIYLKVLYPMLTYSALPHLCYKTDDIRVLLENLAYNFESDATKRLAVNCMNVAWLKDGGSDDELDEDISQNLQAVNLNSHRLLSPENEHSTESLNFPLARSATSFMDTQSIESTSLGSSSLGDFRAPPPPVKLRSSSAVRAAPYRRKPPPPPPPIYSGGKASLFRLDKPLPRPPPPAPRKNHLCLN</sequence>
<dbReference type="GO" id="GO:0071933">
    <property type="term" value="F:Arp2/3 complex binding"/>
    <property type="evidence" value="ECO:0007669"/>
    <property type="project" value="TreeGrafter"/>
</dbReference>
<protein>
    <recommendedName>
        <fullName evidence="2">SPIN90/Ldb17 leucine-rich domain-containing protein</fullName>
    </recommendedName>
</protein>
<gene>
    <name evidence="3" type="ORF">BABINDRAFT_8167</name>
</gene>
<dbReference type="OrthoDB" id="445362at2759"/>
<accession>A0A1E3QR71</accession>
<feature type="compositionally biased region" description="Low complexity" evidence="1">
    <location>
        <begin position="460"/>
        <end position="469"/>
    </location>
</feature>
<name>A0A1E3QR71_9ASCO</name>
<evidence type="ECO:0000313" key="4">
    <source>
        <dbReference type="Proteomes" id="UP000094336"/>
    </source>
</evidence>
<dbReference type="EMBL" id="KV454431">
    <property type="protein sequence ID" value="ODQ79984.1"/>
    <property type="molecule type" value="Genomic_DNA"/>
</dbReference>
<dbReference type="GO" id="GO:0051666">
    <property type="term" value="P:actin cortical patch localization"/>
    <property type="evidence" value="ECO:0007669"/>
    <property type="project" value="TreeGrafter"/>
</dbReference>
<dbReference type="GO" id="GO:0006897">
    <property type="term" value="P:endocytosis"/>
    <property type="evidence" value="ECO:0007669"/>
    <property type="project" value="TreeGrafter"/>
</dbReference>
<dbReference type="InterPro" id="IPR030125">
    <property type="entry name" value="SPIN90/Ldb17"/>
</dbReference>
<dbReference type="AlphaFoldDB" id="A0A1E3QR71"/>
<dbReference type="RefSeq" id="XP_018985312.1">
    <property type="nucleotide sequence ID" value="XM_019132744.1"/>
</dbReference>
<reference evidence="4" key="1">
    <citation type="submission" date="2016-05" db="EMBL/GenBank/DDBJ databases">
        <title>Comparative genomics of biotechnologically important yeasts.</title>
        <authorList>
            <consortium name="DOE Joint Genome Institute"/>
            <person name="Riley R."/>
            <person name="Haridas S."/>
            <person name="Wolfe K.H."/>
            <person name="Lopes M.R."/>
            <person name="Hittinger C.T."/>
            <person name="Goker M."/>
            <person name="Salamov A."/>
            <person name="Wisecaver J."/>
            <person name="Long T.M."/>
            <person name="Aerts A.L."/>
            <person name="Barry K."/>
            <person name="Choi C."/>
            <person name="Clum A."/>
            <person name="Coughlan A.Y."/>
            <person name="Deshpande S."/>
            <person name="Douglass A.P."/>
            <person name="Hanson S.J."/>
            <person name="Klenk H.-P."/>
            <person name="Labutti K."/>
            <person name="Lapidus A."/>
            <person name="Lindquist E."/>
            <person name="Lipzen A."/>
            <person name="Meier-Kolthoff J.P."/>
            <person name="Ohm R.A."/>
            <person name="Otillar R.P."/>
            <person name="Pangilinan J."/>
            <person name="Peng Y."/>
            <person name="Rokas A."/>
            <person name="Rosa C.A."/>
            <person name="Scheuner C."/>
            <person name="Sibirny A.A."/>
            <person name="Slot J.C."/>
            <person name="Stielow J.B."/>
            <person name="Sun H."/>
            <person name="Kurtzman C.P."/>
            <person name="Blackwell M."/>
            <person name="Grigoriev I.V."/>
            <person name="Jeffries T.W."/>
        </authorList>
    </citation>
    <scope>NUCLEOTIDE SEQUENCE [LARGE SCALE GENOMIC DNA]</scope>
    <source>
        <strain evidence="4">NRRL Y-12698</strain>
    </source>
</reference>
<dbReference type="Proteomes" id="UP000094336">
    <property type="component" value="Unassembled WGS sequence"/>
</dbReference>
<dbReference type="Pfam" id="PF09431">
    <property type="entry name" value="SPIN90_LRD"/>
    <property type="match status" value="1"/>
</dbReference>
<dbReference type="GO" id="GO:0030479">
    <property type="term" value="C:actin cortical patch"/>
    <property type="evidence" value="ECO:0007669"/>
    <property type="project" value="TreeGrafter"/>
</dbReference>
<feature type="domain" description="SPIN90/Ldb17 leucine-rich" evidence="2">
    <location>
        <begin position="235"/>
        <end position="373"/>
    </location>
</feature>
<dbReference type="PANTHER" id="PTHR13357">
    <property type="entry name" value="SH3 ADAPTER PROTEIN SPIN90 NCK INTERACTING PROTEIN WITH SH3 DOMAIN"/>
    <property type="match status" value="1"/>
</dbReference>
<feature type="region of interest" description="Disordered" evidence="1">
    <location>
        <begin position="458"/>
        <end position="533"/>
    </location>
</feature>
<dbReference type="InterPro" id="IPR018556">
    <property type="entry name" value="SPIN90/Ldb17_LRD"/>
</dbReference>
<evidence type="ECO:0000256" key="1">
    <source>
        <dbReference type="SAM" id="MobiDB-lite"/>
    </source>
</evidence>
<evidence type="ECO:0000259" key="2">
    <source>
        <dbReference type="Pfam" id="PF09431"/>
    </source>
</evidence>
<evidence type="ECO:0000313" key="3">
    <source>
        <dbReference type="EMBL" id="ODQ79984.1"/>
    </source>
</evidence>
<organism evidence="3 4">
    <name type="scientific">Babjeviella inositovora NRRL Y-12698</name>
    <dbReference type="NCBI Taxonomy" id="984486"/>
    <lineage>
        <taxon>Eukaryota</taxon>
        <taxon>Fungi</taxon>
        <taxon>Dikarya</taxon>
        <taxon>Ascomycota</taxon>
        <taxon>Saccharomycotina</taxon>
        <taxon>Pichiomycetes</taxon>
        <taxon>Serinales incertae sedis</taxon>
        <taxon>Babjeviella</taxon>
    </lineage>
</organism>
<dbReference type="STRING" id="984486.A0A1E3QR71"/>
<proteinExistence type="predicted"/>
<dbReference type="PANTHER" id="PTHR13357:SF1">
    <property type="entry name" value="NCK-INTERACTING PROTEIN WITH SH3 DOMAIN"/>
    <property type="match status" value="1"/>
</dbReference>
<keyword evidence="4" id="KW-1185">Reference proteome</keyword>
<dbReference type="GO" id="GO:0000147">
    <property type="term" value="P:actin cortical patch assembly"/>
    <property type="evidence" value="ECO:0007669"/>
    <property type="project" value="TreeGrafter"/>
</dbReference>
<dbReference type="GeneID" id="30150597"/>